<gene>
    <name evidence="3" type="ORF">GPZ80_07855</name>
</gene>
<dbReference type="RefSeq" id="WP_187219522.1">
    <property type="nucleotide sequence ID" value="NZ_JABVED010000003.1"/>
</dbReference>
<reference evidence="3 4" key="1">
    <citation type="submission" date="2020-06" db="EMBL/GenBank/DDBJ databases">
        <title>Actinokineospora xiongansis sp. nov., isolated from soil of Baiyangdian.</title>
        <authorList>
            <person name="Zhang X."/>
        </authorList>
    </citation>
    <scope>NUCLEOTIDE SEQUENCE [LARGE SCALE GENOMIC DNA]</scope>
    <source>
        <strain evidence="3 4">HBU206404</strain>
    </source>
</reference>
<name>A0ABR7L341_9PSEU</name>
<dbReference type="Pfam" id="PF04248">
    <property type="entry name" value="NTP_transf_9"/>
    <property type="match status" value="1"/>
</dbReference>
<evidence type="ECO:0000313" key="3">
    <source>
        <dbReference type="EMBL" id="MBC6447084.1"/>
    </source>
</evidence>
<evidence type="ECO:0000313" key="4">
    <source>
        <dbReference type="Proteomes" id="UP000734823"/>
    </source>
</evidence>
<evidence type="ECO:0000256" key="1">
    <source>
        <dbReference type="SAM" id="MobiDB-lite"/>
    </source>
</evidence>
<dbReference type="Proteomes" id="UP000734823">
    <property type="component" value="Unassembled WGS sequence"/>
</dbReference>
<sequence>MALRMKHHLGSAVSDLRYEPVPFRTRARVADSVVVDTSAAILVWEPRRLVPVYAVPVGDIRGQVVPTEPQPQPPDLATLPPMVGPSDFGVHTCPGMVVDLVVDGVTLPQVGFVAVDHDLAGMVILDFGAFDSWWAEEQETVGHAHDPFKRIEVLTSSRLVEVSHAGVLLAASDRPKLLLETHLPPRWYIPPEHVEPALLTPSTTKSTCAYKGHASYLSLAGDSPAGADLAWHYPNPLHDAEPVRDHICFWAERTDLVVDGRPHPRPVTPWSRPEEQAAADPDTLEFG</sequence>
<comment type="caution">
    <text evidence="3">The sequence shown here is derived from an EMBL/GenBank/DDBJ whole genome shotgun (WGS) entry which is preliminary data.</text>
</comment>
<proteinExistence type="predicted"/>
<protein>
    <submittedName>
        <fullName evidence="3">DUF427 domain-containing protein</fullName>
    </submittedName>
</protein>
<organism evidence="3 4">
    <name type="scientific">Actinokineospora xionganensis</name>
    <dbReference type="NCBI Taxonomy" id="2684470"/>
    <lineage>
        <taxon>Bacteria</taxon>
        <taxon>Bacillati</taxon>
        <taxon>Actinomycetota</taxon>
        <taxon>Actinomycetes</taxon>
        <taxon>Pseudonocardiales</taxon>
        <taxon>Pseudonocardiaceae</taxon>
        <taxon>Actinokineospora</taxon>
    </lineage>
</organism>
<evidence type="ECO:0000259" key="2">
    <source>
        <dbReference type="Pfam" id="PF04248"/>
    </source>
</evidence>
<accession>A0ABR7L341</accession>
<dbReference type="InterPro" id="IPR007361">
    <property type="entry name" value="DUF427"/>
</dbReference>
<feature type="region of interest" description="Disordered" evidence="1">
    <location>
        <begin position="260"/>
        <end position="287"/>
    </location>
</feature>
<dbReference type="Gene3D" id="2.170.150.40">
    <property type="entry name" value="Domain of unknown function (DUF427)"/>
    <property type="match status" value="1"/>
</dbReference>
<dbReference type="PANTHER" id="PTHR34310:SF8">
    <property type="entry name" value="CONSERVED PROTEIN"/>
    <property type="match status" value="1"/>
</dbReference>
<keyword evidence="4" id="KW-1185">Reference proteome</keyword>
<dbReference type="EMBL" id="JABVED010000003">
    <property type="protein sequence ID" value="MBC6447084.1"/>
    <property type="molecule type" value="Genomic_DNA"/>
</dbReference>
<dbReference type="InterPro" id="IPR038694">
    <property type="entry name" value="DUF427_sf"/>
</dbReference>
<dbReference type="PANTHER" id="PTHR34310">
    <property type="entry name" value="DUF427 DOMAIN PROTEIN (AFU_ORTHOLOGUE AFUA_3G02220)"/>
    <property type="match status" value="1"/>
</dbReference>
<feature type="domain" description="DUF427" evidence="2">
    <location>
        <begin position="160"/>
        <end position="252"/>
    </location>
</feature>